<evidence type="ECO:0000313" key="9">
    <source>
        <dbReference type="Proteomes" id="UP000054099"/>
    </source>
</evidence>
<dbReference type="RefSeq" id="WP_061972542.1">
    <property type="nucleotide sequence ID" value="NZ_FMAV01000002.1"/>
</dbReference>
<evidence type="ECO:0000256" key="2">
    <source>
        <dbReference type="ARBA" id="ARBA00022475"/>
    </source>
</evidence>
<dbReference type="InterPro" id="IPR015414">
    <property type="entry name" value="TMEM64"/>
</dbReference>
<evidence type="ECO:0000256" key="4">
    <source>
        <dbReference type="ARBA" id="ARBA00022989"/>
    </source>
</evidence>
<dbReference type="PANTHER" id="PTHR12677:SF59">
    <property type="entry name" value="GOLGI APPARATUS MEMBRANE PROTEIN TVP38-RELATED"/>
    <property type="match status" value="1"/>
</dbReference>
<dbReference type="InterPro" id="IPR032816">
    <property type="entry name" value="VTT_dom"/>
</dbReference>
<dbReference type="PANTHER" id="PTHR12677">
    <property type="entry name" value="GOLGI APPARATUS MEMBRANE PROTEIN TVP38-RELATED"/>
    <property type="match status" value="1"/>
</dbReference>
<comment type="caution">
    <text evidence="8">The sequence shown here is derived from an EMBL/GenBank/DDBJ whole genome shotgun (WGS) entry which is preliminary data.</text>
</comment>
<feature type="domain" description="VTT" evidence="7">
    <location>
        <begin position="36"/>
        <end position="149"/>
    </location>
</feature>
<comment type="subcellular location">
    <subcellularLocation>
        <location evidence="1 6">Cell membrane</location>
        <topology evidence="1 6">Multi-pass membrane protein</topology>
    </subcellularLocation>
</comment>
<feature type="transmembrane region" description="Helical" evidence="6">
    <location>
        <begin position="6"/>
        <end position="25"/>
    </location>
</feature>
<feature type="transmembrane region" description="Helical" evidence="6">
    <location>
        <begin position="55"/>
        <end position="72"/>
    </location>
</feature>
<name>A0A0V8JA46_9BACL</name>
<comment type="similarity">
    <text evidence="6">Belongs to the TVP38/TMEM64 family.</text>
</comment>
<sequence length="196" mass="22403">MQHELTEILDILKFAGIFAPLFFILLHLMRQFLFLPVGLICMAGGVLFGSVYGTLYSIIGITLSSVLFYGLLKKMPNTLNRFLKIKRKVVGKRMPFSIGQIAILKLVPFIHFQLLSLLILEITKSFKEYTKASAVSNVPLAFMYSTFGHYIFKISVVWGMGIAAVMLVLFHLLRKKEWVIKWEEFFEKEKSNAKSA</sequence>
<evidence type="ECO:0000256" key="5">
    <source>
        <dbReference type="ARBA" id="ARBA00023136"/>
    </source>
</evidence>
<comment type="caution">
    <text evidence="6">Lacks conserved residue(s) required for the propagation of feature annotation.</text>
</comment>
<evidence type="ECO:0000256" key="6">
    <source>
        <dbReference type="RuleBase" id="RU366058"/>
    </source>
</evidence>
<keyword evidence="2 6" id="KW-1003">Cell membrane</keyword>
<dbReference type="OrthoDB" id="2451090at2"/>
<dbReference type="Pfam" id="PF09335">
    <property type="entry name" value="VTT_dom"/>
    <property type="match status" value="1"/>
</dbReference>
<reference evidence="8 9" key="1">
    <citation type="journal article" date="2014" name="Antonie Van Leeuwenhoek">
        <title>Fictibacillus enclensis sp. nov., isolated from marine sediment.</title>
        <authorList>
            <person name="Dastager S.G."/>
            <person name="Mawlankar R."/>
            <person name="Srinivasan K."/>
            <person name="Tang S.K."/>
            <person name="Lee J.C."/>
            <person name="Ramana V.V."/>
            <person name="Shouche Y.S."/>
        </authorList>
    </citation>
    <scope>NUCLEOTIDE SEQUENCE [LARGE SCALE GENOMIC DNA]</scope>
    <source>
        <strain evidence="8 9">NIO-1003</strain>
    </source>
</reference>
<dbReference type="AlphaFoldDB" id="A0A0V8JA46"/>
<accession>A0A0V8JA46</accession>
<organism evidence="8 9">
    <name type="scientific">Fictibacillus enclensis</name>
    <dbReference type="NCBI Taxonomy" id="1017270"/>
    <lineage>
        <taxon>Bacteria</taxon>
        <taxon>Bacillati</taxon>
        <taxon>Bacillota</taxon>
        <taxon>Bacilli</taxon>
        <taxon>Bacillales</taxon>
        <taxon>Fictibacillaceae</taxon>
        <taxon>Fictibacillus</taxon>
    </lineage>
</organism>
<dbReference type="GO" id="GO:0005886">
    <property type="term" value="C:plasma membrane"/>
    <property type="evidence" value="ECO:0007669"/>
    <property type="project" value="UniProtKB-SubCell"/>
</dbReference>
<keyword evidence="5 6" id="KW-0472">Membrane</keyword>
<dbReference type="Proteomes" id="UP000054099">
    <property type="component" value="Unassembled WGS sequence"/>
</dbReference>
<keyword evidence="3 6" id="KW-0812">Transmembrane</keyword>
<evidence type="ECO:0000256" key="1">
    <source>
        <dbReference type="ARBA" id="ARBA00004651"/>
    </source>
</evidence>
<dbReference type="EMBL" id="LNQN01000002">
    <property type="protein sequence ID" value="KSU83704.1"/>
    <property type="molecule type" value="Genomic_DNA"/>
</dbReference>
<keyword evidence="9" id="KW-1185">Reference proteome</keyword>
<proteinExistence type="inferred from homology"/>
<evidence type="ECO:0000259" key="7">
    <source>
        <dbReference type="Pfam" id="PF09335"/>
    </source>
</evidence>
<feature type="transmembrane region" description="Helical" evidence="6">
    <location>
        <begin position="93"/>
        <end position="120"/>
    </location>
</feature>
<gene>
    <name evidence="8" type="ORF">AS030_14270</name>
</gene>
<keyword evidence="4 6" id="KW-1133">Transmembrane helix</keyword>
<protein>
    <recommendedName>
        <fullName evidence="6">TVP38/TMEM64 family membrane protein</fullName>
    </recommendedName>
</protein>
<evidence type="ECO:0000313" key="8">
    <source>
        <dbReference type="EMBL" id="KSU83704.1"/>
    </source>
</evidence>
<feature type="transmembrane region" description="Helical" evidence="6">
    <location>
        <begin position="150"/>
        <end position="173"/>
    </location>
</feature>
<evidence type="ECO:0000256" key="3">
    <source>
        <dbReference type="ARBA" id="ARBA00022692"/>
    </source>
</evidence>